<dbReference type="STRING" id="1580092.NADRNF5_1907"/>
<dbReference type="GeneID" id="24821063"/>
<accession>A0A0D5C443</accession>
<dbReference type="HOGENOM" id="CLU_088139_0_0_2"/>
<evidence type="ECO:0008006" key="4">
    <source>
        <dbReference type="Google" id="ProtNLM"/>
    </source>
</evidence>
<dbReference type="RefSeq" id="WP_048117698.1">
    <property type="nucleotide sequence ID" value="NZ_CP011070.1"/>
</dbReference>
<reference evidence="3" key="1">
    <citation type="submission" date="2015-03" db="EMBL/GenBank/DDBJ databases">
        <title>Characterization of two novel Thaumarchaeota isolated from the Northern Adriatic Sea.</title>
        <authorList>
            <person name="Bayer B."/>
            <person name="Vojvoda J."/>
            <person name="Offre P."/>
            <person name="Srivastava A."/>
            <person name="Elisabeth N."/>
            <person name="Garcia J.A.L."/>
            <person name="Schleper C."/>
            <person name="Herndl G.J."/>
        </authorList>
    </citation>
    <scope>NUCLEOTIDE SEQUENCE [LARGE SCALE GENOMIC DNA]</scope>
    <source>
        <strain evidence="3">NF5</strain>
    </source>
</reference>
<evidence type="ECO:0000256" key="1">
    <source>
        <dbReference type="SAM" id="Phobius"/>
    </source>
</evidence>
<dbReference type="EMBL" id="CP011070">
    <property type="protein sequence ID" value="AJW71584.1"/>
    <property type="molecule type" value="Genomic_DNA"/>
</dbReference>
<dbReference type="Proteomes" id="UP000032408">
    <property type="component" value="Chromosome"/>
</dbReference>
<evidence type="ECO:0000313" key="3">
    <source>
        <dbReference type="Proteomes" id="UP000032408"/>
    </source>
</evidence>
<proteinExistence type="predicted"/>
<evidence type="ECO:0000313" key="2">
    <source>
        <dbReference type="EMBL" id="AJW71584.1"/>
    </source>
</evidence>
<sequence>MKAHLTVFTLSAILIVSIGMAPAFGQIQNSIVVTTDKSSYSEGETILVTGEVRDLYSGTPVSVIVKAPNGNLVSIAQVTVGVDKKFSTEITAGGALMKAEGSYTITVQYGTENRSAEATFEFGGSTMTPPSTGGSGVTDKTVAIEGSTDLIGYTITGGKLLSIMPDVEANSLIVSIDATSDGSLTLTIPRSVLDATMNGEDDDFFVLIDGEEVDFEETTSATNRVLTIAFPAGAEEIEIIGTFVVPEFGTIAAMILAVAIISIIAVSAKSRLSIMPRY</sequence>
<dbReference type="InterPro" id="IPR027560">
    <property type="entry name" value="PEFG-CTERM"/>
</dbReference>
<protein>
    <recommendedName>
        <fullName evidence="4">PEFG-CTERM sorting domain-containing protein</fullName>
    </recommendedName>
</protein>
<dbReference type="KEGG" id="nin:NADRNF5_1907"/>
<reference evidence="2 3" key="2">
    <citation type="journal article" date="2016" name="ISME J.">
        <title>Physiological and genomic characterization of two novel marine thaumarchaeal strains indicates niche differentiation.</title>
        <authorList>
            <person name="Bayer B."/>
            <person name="Vojvoda J."/>
            <person name="Offre P."/>
            <person name="Alves R.J."/>
            <person name="Elisabeth N.H."/>
            <person name="Garcia J.A."/>
            <person name="Volland J.M."/>
            <person name="Srivastava A."/>
            <person name="Schleper C."/>
            <person name="Herndl G.J."/>
        </authorList>
    </citation>
    <scope>NUCLEOTIDE SEQUENCE [LARGE SCALE GENOMIC DNA]</scope>
    <source>
        <strain evidence="2 3">NF5</strain>
    </source>
</reference>
<dbReference type="NCBIfam" id="TIGR04296">
    <property type="entry name" value="PEFG-CTERM"/>
    <property type="match status" value="1"/>
</dbReference>
<gene>
    <name evidence="2" type="ORF">NADRNF5_1907</name>
</gene>
<feature type="transmembrane region" description="Helical" evidence="1">
    <location>
        <begin position="248"/>
        <end position="268"/>
    </location>
</feature>
<keyword evidence="1" id="KW-0472">Membrane</keyword>
<name>A0A0D5C443_9ARCH</name>
<keyword evidence="1" id="KW-1133">Transmembrane helix</keyword>
<keyword evidence="1" id="KW-0812">Transmembrane</keyword>
<organism evidence="2 3">
    <name type="scientific">Nitrosopumilus adriaticus</name>
    <dbReference type="NCBI Taxonomy" id="1580092"/>
    <lineage>
        <taxon>Archaea</taxon>
        <taxon>Nitrososphaerota</taxon>
        <taxon>Nitrososphaeria</taxon>
        <taxon>Nitrosopumilales</taxon>
        <taxon>Nitrosopumilaceae</taxon>
        <taxon>Nitrosopumilus</taxon>
    </lineage>
</organism>
<keyword evidence="3" id="KW-1185">Reference proteome</keyword>
<dbReference type="AlphaFoldDB" id="A0A0D5C443"/>
<dbReference type="OrthoDB" id="11870at2157"/>
<dbReference type="Gene3D" id="2.60.40.1930">
    <property type="match status" value="1"/>
</dbReference>